<proteinExistence type="predicted"/>
<reference evidence="1" key="1">
    <citation type="submission" date="2021-12" db="EMBL/GenBank/DDBJ databases">
        <authorList>
            <person name="King R."/>
        </authorList>
    </citation>
    <scope>NUCLEOTIDE SEQUENCE</scope>
</reference>
<evidence type="ECO:0000313" key="1">
    <source>
        <dbReference type="EMBL" id="CAH0384163.1"/>
    </source>
</evidence>
<accession>A0A9P0A489</accession>
<dbReference type="Proteomes" id="UP001152759">
    <property type="component" value="Chromosome 2"/>
</dbReference>
<dbReference type="EMBL" id="OU963863">
    <property type="protein sequence ID" value="CAH0384163.1"/>
    <property type="molecule type" value="Genomic_DNA"/>
</dbReference>
<gene>
    <name evidence="1" type="ORF">BEMITA_LOCUS3536</name>
</gene>
<evidence type="ECO:0000313" key="2">
    <source>
        <dbReference type="Proteomes" id="UP001152759"/>
    </source>
</evidence>
<organism evidence="1 2">
    <name type="scientific">Bemisia tabaci</name>
    <name type="common">Sweetpotato whitefly</name>
    <name type="synonym">Aleurodes tabaci</name>
    <dbReference type="NCBI Taxonomy" id="7038"/>
    <lineage>
        <taxon>Eukaryota</taxon>
        <taxon>Metazoa</taxon>
        <taxon>Ecdysozoa</taxon>
        <taxon>Arthropoda</taxon>
        <taxon>Hexapoda</taxon>
        <taxon>Insecta</taxon>
        <taxon>Pterygota</taxon>
        <taxon>Neoptera</taxon>
        <taxon>Paraneoptera</taxon>
        <taxon>Hemiptera</taxon>
        <taxon>Sternorrhyncha</taxon>
        <taxon>Aleyrodoidea</taxon>
        <taxon>Aleyrodidae</taxon>
        <taxon>Aleyrodinae</taxon>
        <taxon>Bemisia</taxon>
    </lineage>
</organism>
<name>A0A9P0A489_BEMTA</name>
<sequence length="171" mass="18705">MSETARVSNEGEQNGFFRYMNNKIPSSNPLLTGSAREFAWSSLNQMVVVNGSCPNSYLIDLQLYPALYVANPPSADSDQNQTIELSTEAPVDCSYAVVYISQQNMPLVVPIEDLREDDGVSTFEATFPASLLQYGGYGLIIFVLTNSTGPFKNVEAVVPNTVAGPYLFDKK</sequence>
<dbReference type="AlphaFoldDB" id="A0A9P0A489"/>
<keyword evidence="2" id="KW-1185">Reference proteome</keyword>
<protein>
    <submittedName>
        <fullName evidence="1">Uncharacterized protein</fullName>
    </submittedName>
</protein>